<keyword evidence="7" id="KW-1185">Reference proteome</keyword>
<dbReference type="NCBIfam" id="TIGR02419">
    <property type="entry name" value="C4_traR_proteo"/>
    <property type="match status" value="1"/>
</dbReference>
<sequence>MSDSMDRVQERVQEELARHLYKATSRPVHVSKFFCEECDAAIPEARRRAIQGVQCCVTCQEIAELKNRHYRGGL</sequence>
<reference evidence="6 7" key="1">
    <citation type="submission" date="2018-01" db="EMBL/GenBank/DDBJ databases">
        <title>Complete and assembled Genome of Pantoea calida DSM22759T.</title>
        <authorList>
            <person name="Stevens M.J.A."/>
            <person name="Zurfluh K."/>
            <person name="Stephan R."/>
        </authorList>
    </citation>
    <scope>NUCLEOTIDE SEQUENCE [LARGE SCALE GENOMIC DNA]</scope>
    <source>
        <strain evidence="6 7">DSM 22759</strain>
    </source>
</reference>
<evidence type="ECO:0000313" key="7">
    <source>
        <dbReference type="Proteomes" id="UP000237673"/>
    </source>
</evidence>
<evidence type="ECO:0000256" key="4">
    <source>
        <dbReference type="PROSITE-ProRule" id="PRU00510"/>
    </source>
</evidence>
<protein>
    <recommendedName>
        <fullName evidence="5">Zinc finger DksA/TraR C4-type domain-containing protein</fullName>
    </recommendedName>
</protein>
<name>A0ABM6S3W8_9GAMM</name>
<dbReference type="RefSeq" id="WP_084971028.1">
    <property type="nucleotide sequence ID" value="NZ_CP026378.1"/>
</dbReference>
<dbReference type="SUPFAM" id="SSF57716">
    <property type="entry name" value="Glucocorticoid receptor-like (DNA-binding domain)"/>
    <property type="match status" value="1"/>
</dbReference>
<keyword evidence="1" id="KW-0479">Metal-binding</keyword>
<keyword evidence="3" id="KW-0862">Zinc</keyword>
<proteinExistence type="predicted"/>
<evidence type="ECO:0000256" key="2">
    <source>
        <dbReference type="ARBA" id="ARBA00022771"/>
    </source>
</evidence>
<dbReference type="Proteomes" id="UP000237673">
    <property type="component" value="Chromosome"/>
</dbReference>
<evidence type="ECO:0000259" key="5">
    <source>
        <dbReference type="Pfam" id="PF01258"/>
    </source>
</evidence>
<accession>A0ABM6S3W8</accession>
<feature type="zinc finger region" description="dksA C4-type" evidence="4">
    <location>
        <begin position="35"/>
        <end position="59"/>
    </location>
</feature>
<dbReference type="PANTHER" id="PTHR38777:SF1">
    <property type="entry name" value="DNAK SUPPRESSOR PROTEIN"/>
    <property type="match status" value="1"/>
</dbReference>
<evidence type="ECO:0000313" key="6">
    <source>
        <dbReference type="EMBL" id="AUY26277.1"/>
    </source>
</evidence>
<dbReference type="PROSITE" id="PS51128">
    <property type="entry name" value="ZF_DKSA_2"/>
    <property type="match status" value="1"/>
</dbReference>
<dbReference type="Gene3D" id="1.20.120.910">
    <property type="entry name" value="DksA, coiled-coil domain"/>
    <property type="match status" value="1"/>
</dbReference>
<keyword evidence="2" id="KW-0863">Zinc-finger</keyword>
<dbReference type="InterPro" id="IPR012783">
    <property type="entry name" value="Znf_C4_TraR"/>
</dbReference>
<organism evidence="6 7">
    <name type="scientific">Mixta calida</name>
    <dbReference type="NCBI Taxonomy" id="665913"/>
    <lineage>
        <taxon>Bacteria</taxon>
        <taxon>Pseudomonadati</taxon>
        <taxon>Pseudomonadota</taxon>
        <taxon>Gammaproteobacteria</taxon>
        <taxon>Enterobacterales</taxon>
        <taxon>Erwiniaceae</taxon>
        <taxon>Mixta</taxon>
    </lineage>
</organism>
<dbReference type="EMBL" id="CP026378">
    <property type="protein sequence ID" value="AUY26277.1"/>
    <property type="molecule type" value="Genomic_DNA"/>
</dbReference>
<evidence type="ECO:0000256" key="1">
    <source>
        <dbReference type="ARBA" id="ARBA00022723"/>
    </source>
</evidence>
<dbReference type="InterPro" id="IPR000962">
    <property type="entry name" value="Znf_DskA_TraR"/>
</dbReference>
<dbReference type="PANTHER" id="PTHR38777">
    <property type="entry name" value="FELS-2 PROPHAGE PROTEIN"/>
    <property type="match status" value="1"/>
</dbReference>
<feature type="domain" description="Zinc finger DksA/TraR C4-type" evidence="5">
    <location>
        <begin position="35"/>
        <end position="64"/>
    </location>
</feature>
<gene>
    <name evidence="6" type="ORF">C2E16_16095</name>
</gene>
<dbReference type="Pfam" id="PF01258">
    <property type="entry name" value="zf-dskA_traR"/>
    <property type="match status" value="1"/>
</dbReference>
<evidence type="ECO:0000256" key="3">
    <source>
        <dbReference type="ARBA" id="ARBA00022833"/>
    </source>
</evidence>